<dbReference type="AlphaFoldDB" id="A0A438EVE0"/>
<evidence type="ECO:0000313" key="3">
    <source>
        <dbReference type="EMBL" id="RVW51679.1"/>
    </source>
</evidence>
<dbReference type="PANTHER" id="PTHR33116:SF78">
    <property type="entry name" value="OS12G0587133 PROTEIN"/>
    <property type="match status" value="1"/>
</dbReference>
<feature type="domain" description="Reverse transcriptase zinc-binding" evidence="2">
    <location>
        <begin position="793"/>
        <end position="863"/>
    </location>
</feature>
<sequence>MLSMGGPLMMLEFEDEEDAERTLKRGTRRYKDKVLHLERWSVEAGCLKAGSQTKELWWERLSWLSKVVPMKMKGGEKEKARDDREVGSRAEITQAHMEWALKGRDKLCGSRTTGKRGSPTGGGRAFSDGNLSPPCIGPDGMDCKPSMGLSEEQQSEALWACHSFKPTKAESRENGRASIADEWFMEENARSDIGSMVKESEGRLSFTPLRVYPAKERDGQMGGGIRERRDVSKRVTGKKRKGQRMSKFEPGVKEIRVVGELWWNRRGSRPSKKLLDEAKKSYRGMVLQLEEMEVGKFTVSCRFKNCEDGFCWCFSSVYGPTTKDEREELWSELEAIRGIWNEPWCVAGDFNMIGFPYERSRGGRLSQEIRRFSEGAVQTVLARPVFDHASVLLDGEGMRRGPTPFRFENMWLKREGFKEVLNQCWNKEVFGQIGCEKQKAWFLLDYWDKEERGRSLSIEEEEARKAREALFREEVFEALVACCGEKAPGPDGFSMAFWQFAWDFVKEEVMNLFRQFHETRRFVRSLNATFLVLIPKKGGAEELKDFRPISLVEGLYKWLAKVLANRLKGVLAKVISLSQNAFMEGREDQLTHLCWLLMWFEALSGLKVNMEKSELIPVGRVENVGELTDEFEERFRKRLAMWKRQYISKGGRITLIRSTLSNLPIYFMSIFHLPRAVRIRLEKIQKDFLWGDGSLEQKPHLVRWPIVCDDKSKGGLGVIRRKYREEIGGWRSSETTLMELGDRRGSWTPTFIRPFNDWELEEVGRLLCYLEGKMVRVDEEDRVSWVKSKDGVFLVKSLYKAMQLASSALFPSKIIWRSCAQPKISFFAWEASWGRVLTLDRLQKRGWVLANRLKRLFCGQEEEGGVAFGVVMLVLGYLEDEEFNGF</sequence>
<organism evidence="3 4">
    <name type="scientific">Vitis vinifera</name>
    <name type="common">Grape</name>
    <dbReference type="NCBI Taxonomy" id="29760"/>
    <lineage>
        <taxon>Eukaryota</taxon>
        <taxon>Viridiplantae</taxon>
        <taxon>Streptophyta</taxon>
        <taxon>Embryophyta</taxon>
        <taxon>Tracheophyta</taxon>
        <taxon>Spermatophyta</taxon>
        <taxon>Magnoliopsida</taxon>
        <taxon>eudicotyledons</taxon>
        <taxon>Gunneridae</taxon>
        <taxon>Pentapetalae</taxon>
        <taxon>rosids</taxon>
        <taxon>Vitales</taxon>
        <taxon>Vitaceae</taxon>
        <taxon>Viteae</taxon>
        <taxon>Vitis</taxon>
    </lineage>
</organism>
<evidence type="ECO:0000256" key="1">
    <source>
        <dbReference type="SAM" id="MobiDB-lite"/>
    </source>
</evidence>
<feature type="region of interest" description="Disordered" evidence="1">
    <location>
        <begin position="108"/>
        <end position="129"/>
    </location>
</feature>
<comment type="caution">
    <text evidence="3">The sequence shown here is derived from an EMBL/GenBank/DDBJ whole genome shotgun (WGS) entry which is preliminary data.</text>
</comment>
<dbReference type="InterPro" id="IPR036691">
    <property type="entry name" value="Endo/exonu/phosph_ase_sf"/>
</dbReference>
<dbReference type="InterPro" id="IPR026960">
    <property type="entry name" value="RVT-Znf"/>
</dbReference>
<proteinExistence type="predicted"/>
<protein>
    <submittedName>
        <fullName evidence="3">Putative ribonuclease H protein</fullName>
    </submittedName>
</protein>
<dbReference type="Pfam" id="PF13966">
    <property type="entry name" value="zf-RVT"/>
    <property type="match status" value="1"/>
</dbReference>
<evidence type="ECO:0000313" key="4">
    <source>
        <dbReference type="Proteomes" id="UP000288805"/>
    </source>
</evidence>
<accession>A0A438EVE0</accession>
<dbReference type="PANTHER" id="PTHR33116">
    <property type="entry name" value="REVERSE TRANSCRIPTASE ZINC-BINDING DOMAIN-CONTAINING PROTEIN-RELATED-RELATED"/>
    <property type="match status" value="1"/>
</dbReference>
<reference evidence="3 4" key="1">
    <citation type="journal article" date="2018" name="PLoS Genet.">
        <title>Population sequencing reveals clonal diversity and ancestral inbreeding in the grapevine cultivar Chardonnay.</title>
        <authorList>
            <person name="Roach M.J."/>
            <person name="Johnson D.L."/>
            <person name="Bohlmann J."/>
            <person name="van Vuuren H.J."/>
            <person name="Jones S.J."/>
            <person name="Pretorius I.S."/>
            <person name="Schmidt S.A."/>
            <person name="Borneman A.R."/>
        </authorList>
    </citation>
    <scope>NUCLEOTIDE SEQUENCE [LARGE SCALE GENOMIC DNA]</scope>
    <source>
        <strain evidence="4">cv. Chardonnay</strain>
        <tissue evidence="3">Leaf</tissue>
    </source>
</reference>
<dbReference type="Proteomes" id="UP000288805">
    <property type="component" value="Unassembled WGS sequence"/>
</dbReference>
<evidence type="ECO:0000259" key="2">
    <source>
        <dbReference type="Pfam" id="PF13966"/>
    </source>
</evidence>
<gene>
    <name evidence="3" type="primary">VvCHDh000004_328</name>
    <name evidence="3" type="ORF">CK203_066809</name>
</gene>
<dbReference type="SUPFAM" id="SSF56219">
    <property type="entry name" value="DNase I-like"/>
    <property type="match status" value="1"/>
</dbReference>
<dbReference type="Gene3D" id="3.60.10.10">
    <property type="entry name" value="Endonuclease/exonuclease/phosphatase"/>
    <property type="match status" value="1"/>
</dbReference>
<name>A0A438EVE0_VITVI</name>
<dbReference type="EMBL" id="QGNW01001179">
    <property type="protein sequence ID" value="RVW51679.1"/>
    <property type="molecule type" value="Genomic_DNA"/>
</dbReference>